<evidence type="ECO:0000256" key="4">
    <source>
        <dbReference type="ARBA" id="ARBA00022692"/>
    </source>
</evidence>
<protein>
    <submittedName>
        <fullName evidence="8">Ni/Fe-hydrogenase cytochrome b subunit</fullName>
    </submittedName>
</protein>
<dbReference type="PANTHER" id="PTHR30074:SF4">
    <property type="entry name" value="NI_FE-HYDROGENASE 2 B-TYPE CYTOCHROME SUBUNIT-RELATED"/>
    <property type="match status" value="1"/>
</dbReference>
<name>A0A855X1U6_9BACT</name>
<dbReference type="InterPro" id="IPR005614">
    <property type="entry name" value="NrfD-like"/>
</dbReference>
<dbReference type="GO" id="GO:0009061">
    <property type="term" value="P:anaerobic respiration"/>
    <property type="evidence" value="ECO:0007669"/>
    <property type="project" value="TreeGrafter"/>
</dbReference>
<evidence type="ECO:0000256" key="5">
    <source>
        <dbReference type="ARBA" id="ARBA00022989"/>
    </source>
</evidence>
<accession>A0A855X1U6</accession>
<dbReference type="PANTHER" id="PTHR30074">
    <property type="entry name" value="FORMATE DEHYDROGENASE, NITRATE-INDUCIBLE, CYTOCHROME B556 FDN SUBUNIT"/>
    <property type="match status" value="1"/>
</dbReference>
<feature type="transmembrane region" description="Helical" evidence="7">
    <location>
        <begin position="228"/>
        <end position="250"/>
    </location>
</feature>
<feature type="transmembrane region" description="Helical" evidence="7">
    <location>
        <begin position="21"/>
        <end position="41"/>
    </location>
</feature>
<comment type="caution">
    <text evidence="8">The sequence shown here is derived from an EMBL/GenBank/DDBJ whole genome shotgun (WGS) entry which is preliminary data.</text>
</comment>
<sequence>MNNTEAPAVMPVKYFSRGTKVLFGIALVGMAAYVYRLLFGIGAATNLDDQYPWGIWIAIDVASGVALAAGGFTTAALAEIFHKEKYHVIVRPALLTAMLGYTFVVIGLLADLGRYYNVWHPMLPSMWQGNSVLFEVGMCVMVYLSVLYIEFLPIVVERFKGRVNLPGPLHVFNRLFESVLTISDAFLSRFIFLFIIAGVVLSCLHQSSLGTLMVIAPTKMHPLWYTSISPLLFLLSAIAVGFPMVIFESILASRSFKLKPELPVLSSIARYTPVLLGVYLALKIGDLTIREAWPYVFEGSVQSYMYAIELLLGVVAPIVLLSMSRVRNSVKGLFVSASLVIFGVALNRINVFLVAYKPLYPVKTYFPSIFEILVTVGLISMLVLVYRFVVVNFPVITVPNGHVLNAAVQPERTSVVNINRIVR</sequence>
<feature type="transmembrane region" description="Helical" evidence="7">
    <location>
        <begin position="262"/>
        <end position="282"/>
    </location>
</feature>
<keyword evidence="3" id="KW-1003">Cell membrane</keyword>
<proteinExistence type="inferred from homology"/>
<comment type="subcellular location">
    <subcellularLocation>
        <location evidence="1">Cell membrane</location>
        <topology evidence="1">Multi-pass membrane protein</topology>
    </subcellularLocation>
</comment>
<reference evidence="8 9" key="1">
    <citation type="journal article" date="2018" name="ISME J.">
        <title>A methanotrophic archaeon couples anaerobic oxidation of methane to Fe(III) reduction.</title>
        <authorList>
            <person name="Cai C."/>
            <person name="Leu A.O."/>
            <person name="Xie G.J."/>
            <person name="Guo J."/>
            <person name="Feng Y."/>
            <person name="Zhao J.X."/>
            <person name="Tyson G.W."/>
            <person name="Yuan Z."/>
            <person name="Hu S."/>
        </authorList>
    </citation>
    <scope>NUCLEOTIDE SEQUENCE [LARGE SCALE GENOMIC DNA]</scope>
    <source>
        <strain evidence="8">FeB_12</strain>
    </source>
</reference>
<feature type="transmembrane region" description="Helical" evidence="7">
    <location>
        <begin position="53"/>
        <end position="81"/>
    </location>
</feature>
<feature type="transmembrane region" description="Helical" evidence="7">
    <location>
        <begin position="190"/>
        <end position="216"/>
    </location>
</feature>
<feature type="transmembrane region" description="Helical" evidence="7">
    <location>
        <begin position="93"/>
        <end position="112"/>
    </location>
</feature>
<dbReference type="Pfam" id="PF03916">
    <property type="entry name" value="NrfD"/>
    <property type="match status" value="1"/>
</dbReference>
<evidence type="ECO:0000256" key="6">
    <source>
        <dbReference type="ARBA" id="ARBA00023136"/>
    </source>
</evidence>
<dbReference type="InterPro" id="IPR051817">
    <property type="entry name" value="FDH_cytochrome_b556_subunit"/>
</dbReference>
<dbReference type="EMBL" id="PQAP01000115">
    <property type="protein sequence ID" value="PWB71424.1"/>
    <property type="molecule type" value="Genomic_DNA"/>
</dbReference>
<feature type="transmembrane region" description="Helical" evidence="7">
    <location>
        <begin position="302"/>
        <end position="321"/>
    </location>
</feature>
<feature type="transmembrane region" description="Helical" evidence="7">
    <location>
        <begin position="333"/>
        <end position="356"/>
    </location>
</feature>
<comment type="similarity">
    <text evidence="2">Belongs to the NrfD family.</text>
</comment>
<feature type="transmembrane region" description="Helical" evidence="7">
    <location>
        <begin position="368"/>
        <end position="389"/>
    </location>
</feature>
<evidence type="ECO:0000256" key="1">
    <source>
        <dbReference type="ARBA" id="ARBA00004651"/>
    </source>
</evidence>
<dbReference type="AlphaFoldDB" id="A0A855X1U6"/>
<keyword evidence="4 7" id="KW-0812">Transmembrane</keyword>
<gene>
    <name evidence="8" type="ORF">C3F09_07910</name>
</gene>
<keyword evidence="6 7" id="KW-0472">Membrane</keyword>
<evidence type="ECO:0000313" key="9">
    <source>
        <dbReference type="Proteomes" id="UP000250918"/>
    </source>
</evidence>
<keyword evidence="5 7" id="KW-1133">Transmembrane helix</keyword>
<evidence type="ECO:0000256" key="2">
    <source>
        <dbReference type="ARBA" id="ARBA00008929"/>
    </source>
</evidence>
<evidence type="ECO:0000256" key="3">
    <source>
        <dbReference type="ARBA" id="ARBA00022475"/>
    </source>
</evidence>
<dbReference type="Proteomes" id="UP000250918">
    <property type="component" value="Unassembled WGS sequence"/>
</dbReference>
<feature type="transmembrane region" description="Helical" evidence="7">
    <location>
        <begin position="132"/>
        <end position="156"/>
    </location>
</feature>
<evidence type="ECO:0000256" key="7">
    <source>
        <dbReference type="SAM" id="Phobius"/>
    </source>
</evidence>
<organism evidence="8 9">
    <name type="scientific">candidate division GN15 bacterium</name>
    <dbReference type="NCBI Taxonomy" id="2072418"/>
    <lineage>
        <taxon>Bacteria</taxon>
        <taxon>candidate division GN15</taxon>
    </lineage>
</organism>
<dbReference type="GO" id="GO:0005886">
    <property type="term" value="C:plasma membrane"/>
    <property type="evidence" value="ECO:0007669"/>
    <property type="project" value="UniProtKB-SubCell"/>
</dbReference>
<evidence type="ECO:0000313" key="8">
    <source>
        <dbReference type="EMBL" id="PWB71424.1"/>
    </source>
</evidence>